<accession>A0A4D9E6L3</accession>
<dbReference type="AlphaFoldDB" id="A0A4D9E6L3"/>
<protein>
    <submittedName>
        <fullName evidence="2">Polycystin-2</fullName>
    </submittedName>
</protein>
<dbReference type="EMBL" id="QXTE01000151">
    <property type="protein sequence ID" value="TFK03898.1"/>
    <property type="molecule type" value="Genomic_DNA"/>
</dbReference>
<keyword evidence="3" id="KW-1185">Reference proteome</keyword>
<proteinExistence type="predicted"/>
<organism evidence="2 3">
    <name type="scientific">Platysternon megacephalum</name>
    <name type="common">big-headed turtle</name>
    <dbReference type="NCBI Taxonomy" id="55544"/>
    <lineage>
        <taxon>Eukaryota</taxon>
        <taxon>Metazoa</taxon>
        <taxon>Chordata</taxon>
        <taxon>Craniata</taxon>
        <taxon>Vertebrata</taxon>
        <taxon>Euteleostomi</taxon>
        <taxon>Archelosauria</taxon>
        <taxon>Testudinata</taxon>
        <taxon>Testudines</taxon>
        <taxon>Cryptodira</taxon>
        <taxon>Durocryptodira</taxon>
        <taxon>Testudinoidea</taxon>
        <taxon>Platysternidae</taxon>
        <taxon>Platysternon</taxon>
    </lineage>
</organism>
<reference evidence="2 3" key="2">
    <citation type="submission" date="2019-04" db="EMBL/GenBank/DDBJ databases">
        <title>The genome sequence of big-headed turtle.</title>
        <authorList>
            <person name="Gong S."/>
        </authorList>
    </citation>
    <scope>NUCLEOTIDE SEQUENCE [LARGE SCALE GENOMIC DNA]</scope>
    <source>
        <strain evidence="2">DO16091913</strain>
        <tissue evidence="2">Muscle</tissue>
    </source>
</reference>
<reference evidence="2 3" key="1">
    <citation type="submission" date="2019-04" db="EMBL/GenBank/DDBJ databases">
        <title>Draft genome of the big-headed turtle Platysternon megacephalum.</title>
        <authorList>
            <person name="Gong S."/>
        </authorList>
    </citation>
    <scope>NUCLEOTIDE SEQUENCE [LARGE SCALE GENOMIC DNA]</scope>
    <source>
        <strain evidence="2">DO16091913</strain>
        <tissue evidence="2">Muscle</tissue>
    </source>
</reference>
<evidence type="ECO:0000313" key="3">
    <source>
        <dbReference type="Proteomes" id="UP000297703"/>
    </source>
</evidence>
<dbReference type="Proteomes" id="UP000297703">
    <property type="component" value="Unassembled WGS sequence"/>
</dbReference>
<evidence type="ECO:0000256" key="1">
    <source>
        <dbReference type="SAM" id="MobiDB-lite"/>
    </source>
</evidence>
<name>A0A4D9E6L3_9SAUR</name>
<gene>
    <name evidence="2" type="ORF">DR999_PMT13724</name>
</gene>
<feature type="region of interest" description="Disordered" evidence="1">
    <location>
        <begin position="83"/>
        <end position="122"/>
    </location>
</feature>
<sequence length="122" mass="12793">MCNEMLAGKQQPHQFTLIYTNPSGISCSSQAPSPGSSGGNCKSLFQTQRLFNVRIMLEPTISPRGSGGGSVLLVPAETLGKFQRGLESTSQSLPLKGTGPAQESGPPGCMRPSCVDRQLGPE</sequence>
<evidence type="ECO:0000313" key="2">
    <source>
        <dbReference type="EMBL" id="TFK03898.1"/>
    </source>
</evidence>
<comment type="caution">
    <text evidence="2">The sequence shown here is derived from an EMBL/GenBank/DDBJ whole genome shotgun (WGS) entry which is preliminary data.</text>
</comment>